<protein>
    <submittedName>
        <fullName evidence="2">Uncharacterized protein</fullName>
    </submittedName>
</protein>
<keyword evidence="1" id="KW-0812">Transmembrane</keyword>
<evidence type="ECO:0000256" key="1">
    <source>
        <dbReference type="SAM" id="Phobius"/>
    </source>
</evidence>
<feature type="transmembrane region" description="Helical" evidence="1">
    <location>
        <begin position="41"/>
        <end position="66"/>
    </location>
</feature>
<accession>A0A2M6P1R8</accession>
<dbReference type="EMBL" id="PFBW01000061">
    <property type="protein sequence ID" value="PIR77628.1"/>
    <property type="molecule type" value="Genomic_DNA"/>
</dbReference>
<sequence length="283" mass="33035">MFSRKKNTQFSRYVDVNNDFSNKELSLSMWYLRHIFTLKKIAIGILMTWCVVTIGIGIVYWSYYLFVGYPQDQRVFAELASFPNYRAQQELYKAQPIRLSHTQVFHAGGNFYDFVSTVNNDNERYQAIVRYHYSFAGGETSQQIAAVLPGQETLLVQYGFETMKFPASISLVIDSVSWRRVNPHVLDDVQQYIDERFDFGVENFDFVRASRIEGIDGHQIRFDIVNRSAYSYHAPAFHIEFYDDGQRSGVYYIELDTLLSDDQEHIDLRSFADDLQVNSIVLY</sequence>
<organism evidence="2 3">
    <name type="scientific">Candidatus Magasanikbacteria bacterium CG10_big_fil_rev_8_21_14_0_10_38_6</name>
    <dbReference type="NCBI Taxonomy" id="1974647"/>
    <lineage>
        <taxon>Bacteria</taxon>
        <taxon>Candidatus Magasanikiibacteriota</taxon>
    </lineage>
</organism>
<dbReference type="Proteomes" id="UP000228528">
    <property type="component" value="Unassembled WGS sequence"/>
</dbReference>
<evidence type="ECO:0000313" key="2">
    <source>
        <dbReference type="EMBL" id="PIR77628.1"/>
    </source>
</evidence>
<feature type="non-terminal residue" evidence="2">
    <location>
        <position position="283"/>
    </location>
</feature>
<keyword evidence="1" id="KW-0472">Membrane</keyword>
<keyword evidence="1" id="KW-1133">Transmembrane helix</keyword>
<comment type="caution">
    <text evidence="2">The sequence shown here is derived from an EMBL/GenBank/DDBJ whole genome shotgun (WGS) entry which is preliminary data.</text>
</comment>
<reference evidence="3" key="1">
    <citation type="submission" date="2017-09" db="EMBL/GenBank/DDBJ databases">
        <title>Depth-based differentiation of microbial function through sediment-hosted aquifers and enrichment of novel symbionts in the deep terrestrial subsurface.</title>
        <authorList>
            <person name="Probst A.J."/>
            <person name="Ladd B."/>
            <person name="Jarett J.K."/>
            <person name="Geller-Mcgrath D.E."/>
            <person name="Sieber C.M.K."/>
            <person name="Emerson J.B."/>
            <person name="Anantharaman K."/>
            <person name="Thomas B.C."/>
            <person name="Malmstrom R."/>
            <person name="Stieglmeier M."/>
            <person name="Klingl A."/>
            <person name="Woyke T."/>
            <person name="Ryan C.M."/>
            <person name="Banfield J.F."/>
        </authorList>
    </citation>
    <scope>NUCLEOTIDE SEQUENCE [LARGE SCALE GENOMIC DNA]</scope>
</reference>
<evidence type="ECO:0000313" key="3">
    <source>
        <dbReference type="Proteomes" id="UP000228528"/>
    </source>
</evidence>
<dbReference type="AlphaFoldDB" id="A0A2M6P1R8"/>
<gene>
    <name evidence="2" type="ORF">COU30_01435</name>
</gene>
<name>A0A2M6P1R8_9BACT</name>
<proteinExistence type="predicted"/>